<keyword evidence="1" id="KW-1133">Transmembrane helix</keyword>
<proteinExistence type="predicted"/>
<keyword evidence="1" id="KW-0812">Transmembrane</keyword>
<sequence length="262" mass="29393">MSIGWALTILGTVLRECWVLPTLYDYYDFVIVFSIFFNIGQWILLFIVVWGVNRLLSQRLDSSQGIVKVATLAIVGVMAALTAGYTGLNCYNTWQAMARGTSGYRYVVNYKTYYDAEKFAVAYDVLYILSVVAGGAISMALLMKLRSKGIAINDVIKRIVALTLCMVLSNIFILVVDARSLEKKYLDMDVNCAMYYLNGFFQIFSYFAIISLCKSNFWKESATQTAYNTTGYDQPAYAPVQPPPQQQFYHAGPMVVPVAARS</sequence>
<gene>
    <name evidence="2" type="ORF">N0V89_011123</name>
</gene>
<feature type="transmembrane region" description="Helical" evidence="1">
    <location>
        <begin position="195"/>
        <end position="213"/>
    </location>
</feature>
<evidence type="ECO:0000313" key="2">
    <source>
        <dbReference type="EMBL" id="KAJ4347184.1"/>
    </source>
</evidence>
<dbReference type="Proteomes" id="UP001140513">
    <property type="component" value="Unassembled WGS sequence"/>
</dbReference>
<feature type="transmembrane region" description="Helical" evidence="1">
    <location>
        <begin position="155"/>
        <end position="175"/>
    </location>
</feature>
<evidence type="ECO:0000256" key="1">
    <source>
        <dbReference type="SAM" id="Phobius"/>
    </source>
</evidence>
<name>A0A9W8XCH8_9PLEO</name>
<dbReference type="AlphaFoldDB" id="A0A9W8XCH8"/>
<reference evidence="2" key="1">
    <citation type="submission" date="2022-10" db="EMBL/GenBank/DDBJ databases">
        <title>Tapping the CABI collections for fungal endophytes: first genome assemblies for Collariella, Neodidymelliopsis, Ascochyta clinopodiicola, Didymella pomorum, Didymosphaeria variabile, Neocosmospora piperis and Neocucurbitaria cava.</title>
        <authorList>
            <person name="Hill R."/>
        </authorList>
    </citation>
    <scope>NUCLEOTIDE SEQUENCE</scope>
    <source>
        <strain evidence="2">IMI 356815</strain>
    </source>
</reference>
<protein>
    <submittedName>
        <fullName evidence="2">Uncharacterized protein</fullName>
    </submittedName>
</protein>
<dbReference type="GeneID" id="80914653"/>
<keyword evidence="1" id="KW-0472">Membrane</keyword>
<accession>A0A9W8XCH8</accession>
<dbReference type="RefSeq" id="XP_056066984.1">
    <property type="nucleotide sequence ID" value="XM_056219857.1"/>
</dbReference>
<evidence type="ECO:0000313" key="3">
    <source>
        <dbReference type="Proteomes" id="UP001140513"/>
    </source>
</evidence>
<feature type="transmembrane region" description="Helical" evidence="1">
    <location>
        <begin position="125"/>
        <end position="143"/>
    </location>
</feature>
<organism evidence="2 3">
    <name type="scientific">Didymosphaeria variabile</name>
    <dbReference type="NCBI Taxonomy" id="1932322"/>
    <lineage>
        <taxon>Eukaryota</taxon>
        <taxon>Fungi</taxon>
        <taxon>Dikarya</taxon>
        <taxon>Ascomycota</taxon>
        <taxon>Pezizomycotina</taxon>
        <taxon>Dothideomycetes</taxon>
        <taxon>Pleosporomycetidae</taxon>
        <taxon>Pleosporales</taxon>
        <taxon>Massarineae</taxon>
        <taxon>Didymosphaeriaceae</taxon>
        <taxon>Didymosphaeria</taxon>
    </lineage>
</organism>
<dbReference type="OrthoDB" id="3783050at2759"/>
<comment type="caution">
    <text evidence="2">The sequence shown here is derived from an EMBL/GenBank/DDBJ whole genome shotgun (WGS) entry which is preliminary data.</text>
</comment>
<feature type="transmembrane region" description="Helical" evidence="1">
    <location>
        <begin position="65"/>
        <end position="88"/>
    </location>
</feature>
<keyword evidence="3" id="KW-1185">Reference proteome</keyword>
<dbReference type="EMBL" id="JAPEUX010000008">
    <property type="protein sequence ID" value="KAJ4347184.1"/>
    <property type="molecule type" value="Genomic_DNA"/>
</dbReference>
<feature type="transmembrane region" description="Helical" evidence="1">
    <location>
        <begin position="31"/>
        <end position="53"/>
    </location>
</feature>